<dbReference type="EMBL" id="QYAC01000001">
    <property type="protein sequence ID" value="MBL3678178.1"/>
    <property type="molecule type" value="Genomic_DNA"/>
</dbReference>
<evidence type="ECO:0000259" key="2">
    <source>
        <dbReference type="Pfam" id="PF02464"/>
    </source>
</evidence>
<sequence length="197" mass="19151">MHSSEAREAPDATAELATAVVSAAAARGLRIGVAESLTGGALASALVAVPGASQVFSGAVVAYDTALKHSLLGVDAALLAARGPVDAAVARQMARGARTACAVPGSSPDELQPADVGISTTGVAGPDPDPQTGQAAGTVWIGLSVGSRDTAFPLALAGDRPQIRGASVRAALAALLDAVADAGQLGGGQTVDPVRNS</sequence>
<dbReference type="InterPro" id="IPR008136">
    <property type="entry name" value="CinA_C"/>
</dbReference>
<accession>A0ABS1SCA5</accession>
<proteinExistence type="predicted"/>
<reference evidence="3 4" key="1">
    <citation type="submission" date="2018-09" db="EMBL/GenBank/DDBJ databases">
        <title>Comparative genomics of Leucobacter spp.</title>
        <authorList>
            <person name="Reis A.C."/>
            <person name="Kolvenbach B.A."/>
            <person name="Corvini P.F.X."/>
            <person name="Nunes O.C."/>
        </authorList>
    </citation>
    <scope>NUCLEOTIDE SEQUENCE [LARGE SCALE GENOMIC DNA]</scope>
    <source>
        <strain evidence="3 4">TAN 31504</strain>
    </source>
</reference>
<evidence type="ECO:0000313" key="4">
    <source>
        <dbReference type="Proteomes" id="UP001645859"/>
    </source>
</evidence>
<dbReference type="SUPFAM" id="SSF142433">
    <property type="entry name" value="CinA-like"/>
    <property type="match status" value="1"/>
</dbReference>
<dbReference type="NCBIfam" id="TIGR00199">
    <property type="entry name" value="PncC_domain"/>
    <property type="match status" value="1"/>
</dbReference>
<name>A0ABS1SCA5_9MICO</name>
<evidence type="ECO:0000313" key="3">
    <source>
        <dbReference type="EMBL" id="MBL3678178.1"/>
    </source>
</evidence>
<comment type="caution">
    <text evidence="3">The sequence shown here is derived from an EMBL/GenBank/DDBJ whole genome shotgun (WGS) entry which is preliminary data.</text>
</comment>
<dbReference type="Proteomes" id="UP001645859">
    <property type="component" value="Unassembled WGS sequence"/>
</dbReference>
<gene>
    <name evidence="3" type="ORF">D3230_02500</name>
</gene>
<feature type="region of interest" description="Disordered" evidence="1">
    <location>
        <begin position="101"/>
        <end position="134"/>
    </location>
</feature>
<dbReference type="Pfam" id="PF02464">
    <property type="entry name" value="CinA"/>
    <property type="match status" value="1"/>
</dbReference>
<organism evidence="3 4">
    <name type="scientific">Leucobacter chromiireducens subsp. solipictus</name>
    <dbReference type="NCBI Taxonomy" id="398235"/>
    <lineage>
        <taxon>Bacteria</taxon>
        <taxon>Bacillati</taxon>
        <taxon>Actinomycetota</taxon>
        <taxon>Actinomycetes</taxon>
        <taxon>Micrococcales</taxon>
        <taxon>Microbacteriaceae</taxon>
        <taxon>Leucobacter</taxon>
    </lineage>
</organism>
<dbReference type="InterPro" id="IPR036653">
    <property type="entry name" value="CinA-like_C"/>
</dbReference>
<evidence type="ECO:0000256" key="1">
    <source>
        <dbReference type="SAM" id="MobiDB-lite"/>
    </source>
</evidence>
<keyword evidence="4" id="KW-1185">Reference proteome</keyword>
<dbReference type="RefSeq" id="WP_202343406.1">
    <property type="nucleotide sequence ID" value="NZ_BAAAPI010000001.1"/>
</dbReference>
<protein>
    <submittedName>
        <fullName evidence="3">CinA family protein</fullName>
    </submittedName>
</protein>
<feature type="domain" description="CinA C-terminal" evidence="2">
    <location>
        <begin position="15"/>
        <end position="177"/>
    </location>
</feature>
<dbReference type="Gene3D" id="3.90.950.20">
    <property type="entry name" value="CinA-like"/>
    <property type="match status" value="1"/>
</dbReference>